<reference evidence="3" key="1">
    <citation type="submission" date="2022-10" db="EMBL/GenBank/DDBJ databases">
        <title>Determination and structural analysis of whole genome sequence of Sarocladium strictum F4-1.</title>
        <authorList>
            <person name="Hu L."/>
            <person name="Jiang Y."/>
        </authorList>
    </citation>
    <scope>NUCLEOTIDE SEQUENCE</scope>
    <source>
        <strain evidence="3">F4-1</strain>
    </source>
</reference>
<dbReference type="EMBL" id="JAPDFR010000003">
    <property type="protein sequence ID" value="KAK0387548.1"/>
    <property type="molecule type" value="Genomic_DNA"/>
</dbReference>
<sequence>MRSLSALLAFMVTTSAFAADLPKCSQTCVDDNLMSSFCDGDEKGLDLDNCTCASYFGSLMVQCVRKCPEADQSAFKATLPESCRDEVLPDVDVDGDAVDDNSDDENGGSNNTSTRTSSEGSKTSGLGQEPTETGESANDKDDGAAGLAPPTYFAAAAVVVGLMLTGA</sequence>
<name>A0AA39GHQ5_SARSR</name>
<feature type="chain" id="PRO_5041451701" description="Extracellular membrane protein CFEM domain-containing protein" evidence="2">
    <location>
        <begin position="19"/>
        <end position="167"/>
    </location>
</feature>
<dbReference type="AlphaFoldDB" id="A0AA39GHQ5"/>
<evidence type="ECO:0008006" key="5">
    <source>
        <dbReference type="Google" id="ProtNLM"/>
    </source>
</evidence>
<accession>A0AA39GHQ5</accession>
<feature type="compositionally biased region" description="Low complexity" evidence="1">
    <location>
        <begin position="107"/>
        <end position="121"/>
    </location>
</feature>
<feature type="signal peptide" evidence="2">
    <location>
        <begin position="1"/>
        <end position="18"/>
    </location>
</feature>
<comment type="caution">
    <text evidence="3">The sequence shown here is derived from an EMBL/GenBank/DDBJ whole genome shotgun (WGS) entry which is preliminary data.</text>
</comment>
<feature type="region of interest" description="Disordered" evidence="1">
    <location>
        <begin position="86"/>
        <end position="147"/>
    </location>
</feature>
<keyword evidence="4" id="KW-1185">Reference proteome</keyword>
<keyword evidence="2" id="KW-0732">Signal</keyword>
<protein>
    <recommendedName>
        <fullName evidence="5">Extracellular membrane protein CFEM domain-containing protein</fullName>
    </recommendedName>
</protein>
<proteinExistence type="predicted"/>
<evidence type="ECO:0000256" key="1">
    <source>
        <dbReference type="SAM" id="MobiDB-lite"/>
    </source>
</evidence>
<dbReference type="Proteomes" id="UP001175261">
    <property type="component" value="Unassembled WGS sequence"/>
</dbReference>
<evidence type="ECO:0000313" key="3">
    <source>
        <dbReference type="EMBL" id="KAK0387548.1"/>
    </source>
</evidence>
<gene>
    <name evidence="3" type="ORF">NLU13_3794</name>
</gene>
<organism evidence="3 4">
    <name type="scientific">Sarocladium strictum</name>
    <name type="common">Black bundle disease fungus</name>
    <name type="synonym">Acremonium strictum</name>
    <dbReference type="NCBI Taxonomy" id="5046"/>
    <lineage>
        <taxon>Eukaryota</taxon>
        <taxon>Fungi</taxon>
        <taxon>Dikarya</taxon>
        <taxon>Ascomycota</taxon>
        <taxon>Pezizomycotina</taxon>
        <taxon>Sordariomycetes</taxon>
        <taxon>Hypocreomycetidae</taxon>
        <taxon>Hypocreales</taxon>
        <taxon>Sarocladiaceae</taxon>
        <taxon>Sarocladium</taxon>
    </lineage>
</organism>
<evidence type="ECO:0000256" key="2">
    <source>
        <dbReference type="SAM" id="SignalP"/>
    </source>
</evidence>
<evidence type="ECO:0000313" key="4">
    <source>
        <dbReference type="Proteomes" id="UP001175261"/>
    </source>
</evidence>
<feature type="compositionally biased region" description="Polar residues" evidence="1">
    <location>
        <begin position="122"/>
        <end position="136"/>
    </location>
</feature>
<feature type="compositionally biased region" description="Acidic residues" evidence="1">
    <location>
        <begin position="88"/>
        <end position="106"/>
    </location>
</feature>